<dbReference type="GO" id="GO:0046872">
    <property type="term" value="F:metal ion binding"/>
    <property type="evidence" value="ECO:0007669"/>
    <property type="project" value="InterPro"/>
</dbReference>
<sequence length="172" mass="19907">MEQNNRAKEQETAEALNIQTNRPNRLYGRMMLDNLGGRNSEMSAVSLYLYNSMVAYQHKEVAGVFRQIAVQEMQHMQAFGHIALQMGENPRLWSAGSRGEMVYWSPGYNKYARETHKLISMAIKSEKAAIEKYSRQLNQIQDDGIYIALQQIILDEQSHVEILTKLYRKYSV</sequence>
<dbReference type="GO" id="GO:0016491">
    <property type="term" value="F:oxidoreductase activity"/>
    <property type="evidence" value="ECO:0007669"/>
    <property type="project" value="InterPro"/>
</dbReference>
<dbReference type="EMBL" id="QLYR01000005">
    <property type="protein sequence ID" value="RAQ28395.1"/>
    <property type="molecule type" value="Genomic_DNA"/>
</dbReference>
<comment type="caution">
    <text evidence="2">The sequence shown here is derived from an EMBL/GenBank/DDBJ whole genome shotgun (WGS) entry which is preliminary data.</text>
</comment>
<dbReference type="RefSeq" id="WP_112332777.1">
    <property type="nucleotide sequence ID" value="NZ_JADPHD010000003.1"/>
</dbReference>
<dbReference type="Proteomes" id="UP000249377">
    <property type="component" value="Unassembled WGS sequence"/>
</dbReference>
<evidence type="ECO:0000259" key="1">
    <source>
        <dbReference type="Pfam" id="PF02915"/>
    </source>
</evidence>
<dbReference type="InterPro" id="IPR003251">
    <property type="entry name" value="Rr_diiron-bd_dom"/>
</dbReference>
<evidence type="ECO:0000313" key="3">
    <source>
        <dbReference type="Proteomes" id="UP000249377"/>
    </source>
</evidence>
<dbReference type="Gene3D" id="1.20.1260.10">
    <property type="match status" value="2"/>
</dbReference>
<keyword evidence="3" id="KW-1185">Reference proteome</keyword>
<name>A0A328UD34_9FIRM</name>
<dbReference type="InterPro" id="IPR009078">
    <property type="entry name" value="Ferritin-like_SF"/>
</dbReference>
<dbReference type="SUPFAM" id="SSF47240">
    <property type="entry name" value="Ferritin-like"/>
    <property type="match status" value="1"/>
</dbReference>
<protein>
    <submittedName>
        <fullName evidence="2">Rubrerythrin family protein</fullName>
    </submittedName>
</protein>
<accession>A0A328UD34</accession>
<organism evidence="2 3">
    <name type="scientific">Hydrogeniiclostridium mannosilyticum</name>
    <dbReference type="NCBI Taxonomy" id="2764322"/>
    <lineage>
        <taxon>Bacteria</taxon>
        <taxon>Bacillati</taxon>
        <taxon>Bacillota</taxon>
        <taxon>Clostridia</taxon>
        <taxon>Eubacteriales</taxon>
        <taxon>Acutalibacteraceae</taxon>
        <taxon>Hydrogeniiclostridium</taxon>
    </lineage>
</organism>
<reference evidence="2 3" key="1">
    <citation type="submission" date="2018-06" db="EMBL/GenBank/DDBJ databases">
        <title>Noncontiguous genome sequence of Ruminococcaceae bacterium ASD2818.</title>
        <authorList>
            <person name="Chaplin A.V."/>
            <person name="Sokolova S.R."/>
            <person name="Kochetkova T.O."/>
            <person name="Goltsov A.Y."/>
            <person name="Trofimov D.Y."/>
            <person name="Efimov B.A."/>
        </authorList>
    </citation>
    <scope>NUCLEOTIDE SEQUENCE [LARGE SCALE GENOMIC DNA]</scope>
    <source>
        <strain evidence="2 3">ASD2818</strain>
    </source>
</reference>
<proteinExistence type="predicted"/>
<feature type="domain" description="Rubrerythrin diiron-binding" evidence="1">
    <location>
        <begin position="40"/>
        <end position="167"/>
    </location>
</feature>
<evidence type="ECO:0000313" key="2">
    <source>
        <dbReference type="EMBL" id="RAQ28395.1"/>
    </source>
</evidence>
<dbReference type="InterPro" id="IPR012347">
    <property type="entry name" value="Ferritin-like"/>
</dbReference>
<dbReference type="Pfam" id="PF02915">
    <property type="entry name" value="Rubrerythrin"/>
    <property type="match status" value="1"/>
</dbReference>
<gene>
    <name evidence="2" type="ORF">DPQ25_08665</name>
</gene>
<dbReference type="AlphaFoldDB" id="A0A328UD34"/>